<dbReference type="Gene3D" id="3.40.720.10">
    <property type="entry name" value="Alkaline Phosphatase, subunit A"/>
    <property type="match status" value="1"/>
</dbReference>
<proteinExistence type="predicted"/>
<dbReference type="EMBL" id="PTJA01000003">
    <property type="protein sequence ID" value="PPK82254.1"/>
    <property type="molecule type" value="Genomic_DNA"/>
</dbReference>
<dbReference type="GO" id="GO:0046872">
    <property type="term" value="F:metal ion binding"/>
    <property type="evidence" value="ECO:0007669"/>
    <property type="project" value="UniProtKB-KW"/>
</dbReference>
<dbReference type="OrthoDB" id="9762324at2"/>
<dbReference type="AlphaFoldDB" id="A0A2S6HWC7"/>
<dbReference type="Pfam" id="PF16347">
    <property type="entry name" value="SGSH_C"/>
    <property type="match status" value="1"/>
</dbReference>
<dbReference type="InterPro" id="IPR017850">
    <property type="entry name" value="Alkaline_phosphatase_core_sf"/>
</dbReference>
<evidence type="ECO:0000313" key="6">
    <source>
        <dbReference type="Proteomes" id="UP000237749"/>
    </source>
</evidence>
<dbReference type="PANTHER" id="PTHR45953:SF1">
    <property type="entry name" value="IDURONATE 2-SULFATASE"/>
    <property type="match status" value="1"/>
</dbReference>
<dbReference type="Pfam" id="PF00884">
    <property type="entry name" value="Sulfatase"/>
    <property type="match status" value="1"/>
</dbReference>
<keyword evidence="2" id="KW-0378">Hydrolase</keyword>
<gene>
    <name evidence="5" type="ORF">BXY41_103470</name>
</gene>
<sequence length="538" mass="61420">MRPNIIIINPDEMRADTMGHLGNPGAHTPFLDEMAQTDGVSFRRAFCQNPVCVPSRCSFTTGLYPHVNGHRTMTHLLRAGEESIFSELKKEGYHVWMNARNDLVAAQNEDSLYYHASEIYYGGNVPKPKTPVRPNEEKSPLDFQAMFNGRLGLDENGKHYSGDDEDVDAAIGQIKHKPKDKPLCLFLGLCYPHPPYQVEEPYFSLIDRSKLKARVKPEECTGKARIQEAIRTNQKLQGYTEEQWNELRATYLGMVAKVDGQFHRLCEALKEAGEYDNSAIFFFSDHGDFAGDFGLAEKAQNTFEDCLTNVPFLIKPPKGYELDPGVSDSLVELVDFYATAMDMAGTMPTHTQYGISLTGILKDRTAKVREFVTCEGGRNPEEIHCDEFHAGGPNGTTPYSPYYARHVSQTDPDAHAKGFMIRTTDYKYVSRVNEADELYDLIKDPEERHNVISDPQYNSVSRELEKKLRLWLMRTADIVPYDYDKRFSDTMIWAEIRHMVPPEYVNEYREKIKNGMNKFLIAAECQKRFGDYWNTDAE</sequence>
<dbReference type="InterPro" id="IPR000917">
    <property type="entry name" value="Sulfatase_N"/>
</dbReference>
<dbReference type="RefSeq" id="WP_104436295.1">
    <property type="nucleotide sequence ID" value="NZ_PTJA01000003.1"/>
</dbReference>
<feature type="domain" description="Sulfatase N-terminal" evidence="3">
    <location>
        <begin position="3"/>
        <end position="345"/>
    </location>
</feature>
<comment type="caution">
    <text evidence="5">The sequence shown here is derived from an EMBL/GenBank/DDBJ whole genome shotgun (WGS) entry which is preliminary data.</text>
</comment>
<evidence type="ECO:0000259" key="4">
    <source>
        <dbReference type="Pfam" id="PF16347"/>
    </source>
</evidence>
<dbReference type="SUPFAM" id="SSF53649">
    <property type="entry name" value="Alkaline phosphatase-like"/>
    <property type="match status" value="1"/>
</dbReference>
<protein>
    <submittedName>
        <fullName evidence="5">Arylsulfatase A-like enzyme</fullName>
    </submittedName>
</protein>
<dbReference type="GO" id="GO:0005737">
    <property type="term" value="C:cytoplasm"/>
    <property type="evidence" value="ECO:0007669"/>
    <property type="project" value="TreeGrafter"/>
</dbReference>
<keyword evidence="6" id="KW-1185">Reference proteome</keyword>
<dbReference type="GO" id="GO:0004423">
    <property type="term" value="F:iduronate-2-sulfatase activity"/>
    <property type="evidence" value="ECO:0007669"/>
    <property type="project" value="TreeGrafter"/>
</dbReference>
<evidence type="ECO:0000256" key="1">
    <source>
        <dbReference type="ARBA" id="ARBA00022723"/>
    </source>
</evidence>
<evidence type="ECO:0000259" key="3">
    <source>
        <dbReference type="Pfam" id="PF00884"/>
    </source>
</evidence>
<feature type="domain" description="N-sulphoglucosamine sulphohydrolase C-terminal" evidence="4">
    <location>
        <begin position="412"/>
        <end position="469"/>
    </location>
</feature>
<dbReference type="CDD" id="cd16150">
    <property type="entry name" value="sulfatase_like"/>
    <property type="match status" value="1"/>
</dbReference>
<dbReference type="Proteomes" id="UP000237749">
    <property type="component" value="Unassembled WGS sequence"/>
</dbReference>
<name>A0A2S6HWC7_9FIRM</name>
<organism evidence="5 6">
    <name type="scientific">Lacrimispora xylanisolvens</name>
    <dbReference type="NCBI Taxonomy" id="384636"/>
    <lineage>
        <taxon>Bacteria</taxon>
        <taxon>Bacillati</taxon>
        <taxon>Bacillota</taxon>
        <taxon>Clostridia</taxon>
        <taxon>Lachnospirales</taxon>
        <taxon>Lachnospiraceae</taxon>
        <taxon>Lacrimispora</taxon>
    </lineage>
</organism>
<dbReference type="PANTHER" id="PTHR45953">
    <property type="entry name" value="IDURONATE 2-SULFATASE"/>
    <property type="match status" value="1"/>
</dbReference>
<accession>A0A2S6HWC7</accession>
<reference evidence="5 6" key="1">
    <citation type="submission" date="2018-02" db="EMBL/GenBank/DDBJ databases">
        <title>Genomic Encyclopedia of Archaeal and Bacterial Type Strains, Phase II (KMG-II): from individual species to whole genera.</title>
        <authorList>
            <person name="Goeker M."/>
        </authorList>
    </citation>
    <scope>NUCLEOTIDE SEQUENCE [LARGE SCALE GENOMIC DNA]</scope>
    <source>
        <strain evidence="5 6">DSM 3808</strain>
    </source>
</reference>
<evidence type="ECO:0000313" key="5">
    <source>
        <dbReference type="EMBL" id="PPK82254.1"/>
    </source>
</evidence>
<evidence type="ECO:0000256" key="2">
    <source>
        <dbReference type="ARBA" id="ARBA00022801"/>
    </source>
</evidence>
<dbReference type="InterPro" id="IPR032506">
    <property type="entry name" value="SGSH_C"/>
</dbReference>
<keyword evidence="1" id="KW-0479">Metal-binding</keyword>